<gene>
    <name evidence="3" type="ORF">UFOVP634_29</name>
</gene>
<protein>
    <submittedName>
        <fullName evidence="3">Phage-like element PBSX protein, XkdF</fullName>
    </submittedName>
</protein>
<dbReference type="Pfam" id="PF14550">
    <property type="entry name" value="Peptidase_S78_2"/>
    <property type="match status" value="1"/>
</dbReference>
<reference evidence="3" key="1">
    <citation type="submission" date="2020-04" db="EMBL/GenBank/DDBJ databases">
        <authorList>
            <person name="Chiriac C."/>
            <person name="Salcher M."/>
            <person name="Ghai R."/>
            <person name="Kavagutti S V."/>
        </authorList>
    </citation>
    <scope>NUCLEOTIDE SEQUENCE</scope>
</reference>
<feature type="region of interest" description="Disordered" evidence="1">
    <location>
        <begin position="271"/>
        <end position="293"/>
    </location>
</feature>
<evidence type="ECO:0000313" key="3">
    <source>
        <dbReference type="EMBL" id="CAB4153840.1"/>
    </source>
</evidence>
<feature type="domain" description="Phage-like element PBSX protein XkdF" evidence="2">
    <location>
        <begin position="44"/>
        <end position="167"/>
    </location>
</feature>
<evidence type="ECO:0000256" key="1">
    <source>
        <dbReference type="SAM" id="MobiDB-lite"/>
    </source>
</evidence>
<organism evidence="3">
    <name type="scientific">uncultured Caudovirales phage</name>
    <dbReference type="NCBI Taxonomy" id="2100421"/>
    <lineage>
        <taxon>Viruses</taxon>
        <taxon>Duplodnaviria</taxon>
        <taxon>Heunggongvirae</taxon>
        <taxon>Uroviricota</taxon>
        <taxon>Caudoviricetes</taxon>
        <taxon>Peduoviridae</taxon>
        <taxon>Maltschvirus</taxon>
        <taxon>Maltschvirus maltsch</taxon>
    </lineage>
</organism>
<dbReference type="EMBL" id="LR796598">
    <property type="protein sequence ID" value="CAB4153840.1"/>
    <property type="molecule type" value="Genomic_DNA"/>
</dbReference>
<proteinExistence type="predicted"/>
<dbReference type="InterPro" id="IPR027924">
    <property type="entry name" value="XkdF"/>
</dbReference>
<accession>A0A6J5N9N1</accession>
<sequence>METYRVNFIEGETTGVYGISLVNDPAMESMFIALSKEEQFQLKSVDNEQRIVCGAVLIPEKPIYRNQNGKEFNIVFPAETIKLASENFFKKGYQSSSTIEHDVDSKIQGVTIVESWIKTDLVNDKSVVYGMNEPIGTWYASMKIDNDEIWTDFVKTGKVKGFSIDGFFDLENVNLKTENNMIEQIVDAIKSGFASLNLTKDVKVNLGSVKLADGSMAFNFEGDTVAVGTPMTMTAPDGMELPVPDGEYTLEGGMAVVIANSLVAEISTVEEETTDVEEEAPMNPATPMSAPVVKSEKTTNEIFYQLSKEDFNAMVLEIGNQFETKLNALRNEFETKLSNEVEAVQLTKTKPAKEKTWDEMTSLEKHRALKNN</sequence>
<feature type="compositionally biased region" description="Acidic residues" evidence="1">
    <location>
        <begin position="271"/>
        <end position="280"/>
    </location>
</feature>
<evidence type="ECO:0000259" key="2">
    <source>
        <dbReference type="Pfam" id="PF14550"/>
    </source>
</evidence>
<name>A0A6J5N9N1_9CAUD</name>